<evidence type="ECO:0000256" key="1">
    <source>
        <dbReference type="ARBA" id="ARBA00000085"/>
    </source>
</evidence>
<keyword evidence="10" id="KW-1133">Transmembrane helix</keyword>
<keyword evidence="10" id="KW-0812">Transmembrane</keyword>
<feature type="domain" description="HAMP" evidence="12">
    <location>
        <begin position="258"/>
        <end position="310"/>
    </location>
</feature>
<dbReference type="PANTHER" id="PTHR44936">
    <property type="entry name" value="SENSOR PROTEIN CREC"/>
    <property type="match status" value="1"/>
</dbReference>
<feature type="transmembrane region" description="Helical" evidence="10">
    <location>
        <begin position="232"/>
        <end position="257"/>
    </location>
</feature>
<evidence type="ECO:0000256" key="9">
    <source>
        <dbReference type="ARBA" id="ARBA00022840"/>
    </source>
</evidence>
<comment type="subcellular location">
    <subcellularLocation>
        <location evidence="2">Cell membrane</location>
        <topology evidence="2">Multi-pass membrane protein</topology>
    </subcellularLocation>
</comment>
<keyword evidence="10" id="KW-0472">Membrane</keyword>
<feature type="transmembrane region" description="Helical" evidence="10">
    <location>
        <begin position="13"/>
        <end position="35"/>
    </location>
</feature>
<keyword evidence="5" id="KW-0597">Phosphoprotein</keyword>
<keyword evidence="9" id="KW-0067">ATP-binding</keyword>
<dbReference type="RefSeq" id="WP_089726561.1">
    <property type="nucleotide sequence ID" value="NZ_FNGI01000002.1"/>
</dbReference>
<dbReference type="Proteomes" id="UP000198654">
    <property type="component" value="Unassembled WGS sequence"/>
</dbReference>
<evidence type="ECO:0000259" key="11">
    <source>
        <dbReference type="PROSITE" id="PS50109"/>
    </source>
</evidence>
<evidence type="ECO:0000256" key="6">
    <source>
        <dbReference type="ARBA" id="ARBA00022679"/>
    </source>
</evidence>
<gene>
    <name evidence="13" type="ORF">SAMN05661010_01231</name>
</gene>
<evidence type="ECO:0000313" key="14">
    <source>
        <dbReference type="Proteomes" id="UP000198654"/>
    </source>
</evidence>
<dbReference type="OrthoDB" id="9804645at2"/>
<evidence type="ECO:0000256" key="8">
    <source>
        <dbReference type="ARBA" id="ARBA00022777"/>
    </source>
</evidence>
<evidence type="ECO:0000256" key="4">
    <source>
        <dbReference type="ARBA" id="ARBA00022475"/>
    </source>
</evidence>
<keyword evidence="14" id="KW-1185">Reference proteome</keyword>
<dbReference type="EMBL" id="FNGI01000002">
    <property type="protein sequence ID" value="SDL25628.1"/>
    <property type="molecule type" value="Genomic_DNA"/>
</dbReference>
<accession>A0A1G9IK71</accession>
<dbReference type="AlphaFoldDB" id="A0A1G9IK71"/>
<evidence type="ECO:0000256" key="3">
    <source>
        <dbReference type="ARBA" id="ARBA00012438"/>
    </source>
</evidence>
<dbReference type="Gene3D" id="1.10.287.130">
    <property type="match status" value="1"/>
</dbReference>
<dbReference type="Gene3D" id="3.30.565.10">
    <property type="entry name" value="Histidine kinase-like ATPase, C-terminal domain"/>
    <property type="match status" value="1"/>
</dbReference>
<keyword evidence="8 13" id="KW-0418">Kinase</keyword>
<evidence type="ECO:0000259" key="12">
    <source>
        <dbReference type="PROSITE" id="PS50885"/>
    </source>
</evidence>
<dbReference type="GO" id="GO:0005524">
    <property type="term" value="F:ATP binding"/>
    <property type="evidence" value="ECO:0007669"/>
    <property type="project" value="UniProtKB-KW"/>
</dbReference>
<dbReference type="SMART" id="SM00304">
    <property type="entry name" value="HAMP"/>
    <property type="match status" value="1"/>
</dbReference>
<dbReference type="PRINTS" id="PR00344">
    <property type="entry name" value="BCTRLSENSOR"/>
</dbReference>
<dbReference type="PROSITE" id="PS50885">
    <property type="entry name" value="HAMP"/>
    <property type="match status" value="1"/>
</dbReference>
<comment type="catalytic activity">
    <reaction evidence="1">
        <text>ATP + protein L-histidine = ADP + protein N-phospho-L-histidine.</text>
        <dbReference type="EC" id="2.7.13.3"/>
    </reaction>
</comment>
<dbReference type="Pfam" id="PF02518">
    <property type="entry name" value="HATPase_c"/>
    <property type="match status" value="1"/>
</dbReference>
<dbReference type="InterPro" id="IPR004358">
    <property type="entry name" value="Sig_transdc_His_kin-like_C"/>
</dbReference>
<dbReference type="SMART" id="SM00387">
    <property type="entry name" value="HATPase_c"/>
    <property type="match status" value="1"/>
</dbReference>
<feature type="domain" description="Histidine kinase" evidence="11">
    <location>
        <begin position="318"/>
        <end position="533"/>
    </location>
</feature>
<proteinExistence type="predicted"/>
<dbReference type="InterPro" id="IPR036890">
    <property type="entry name" value="HATPase_C_sf"/>
</dbReference>
<sequence>MRRTLADSTFLRVYAWLLLALVLTFSLAMLGYLTVDQVRREHYRERLASAPMALLTTLLGEVPAGERHAWLRQQSQHLDMQLSLHTVEQQDFNYFRRARLAEGRPLVDIDSDGDWHLWQRLPHEPLLLEATLARLTEQQLRGLVDTLRTWIGGLAEPEQPLQRLIDRQALPVTLFAAPPPLDDQQLERLERGEVVVHLLPEARSVSAYARSAALAGGTPHWIQVGPVTAFQVMPLTLILGLILATLSMLAGAIYLIVRGVEARMARLEKAATRITGGYLDTRVKVESSDFMGRLGMAFNGMAAQVQSLLRAQQEMIRAVSHELRTPVARIRFAVQMVDDMTEQEAVRRQLKGIDGDIEELDQLIDEILTYAKLGSDNASGVSLETESVECRAIASRVVESLTSLHPQVALDIAPGEEIEAIAEPRYLQRALQNLVANACRHAESRVMIRLTRDARAVRLDVEDDGPGVPEGDRQEVFKPFARLDNSRTRRSGGYGLGLSIVQKIMLWHGGSVVVEESQALGGARFSLLLPIANSAKSAQEGPQQTPFQRKPTQ</sequence>
<dbReference type="PANTHER" id="PTHR44936:SF10">
    <property type="entry name" value="SENSOR PROTEIN RSTB"/>
    <property type="match status" value="1"/>
</dbReference>
<dbReference type="CDD" id="cd00082">
    <property type="entry name" value="HisKA"/>
    <property type="match status" value="1"/>
</dbReference>
<dbReference type="InterPro" id="IPR036097">
    <property type="entry name" value="HisK_dim/P_sf"/>
</dbReference>
<evidence type="ECO:0000256" key="10">
    <source>
        <dbReference type="SAM" id="Phobius"/>
    </source>
</evidence>
<evidence type="ECO:0000256" key="5">
    <source>
        <dbReference type="ARBA" id="ARBA00022553"/>
    </source>
</evidence>
<dbReference type="SMART" id="SM00388">
    <property type="entry name" value="HisKA"/>
    <property type="match status" value="1"/>
</dbReference>
<keyword evidence="7" id="KW-0547">Nucleotide-binding</keyword>
<dbReference type="EC" id="2.7.13.3" evidence="3"/>
<organism evidence="13 14">
    <name type="scientific">Modicisalibacter muralis</name>
    <dbReference type="NCBI Taxonomy" id="119000"/>
    <lineage>
        <taxon>Bacteria</taxon>
        <taxon>Pseudomonadati</taxon>
        <taxon>Pseudomonadota</taxon>
        <taxon>Gammaproteobacteria</taxon>
        <taxon>Oceanospirillales</taxon>
        <taxon>Halomonadaceae</taxon>
        <taxon>Modicisalibacter</taxon>
    </lineage>
</organism>
<dbReference type="InterPro" id="IPR003661">
    <property type="entry name" value="HisK_dim/P_dom"/>
</dbReference>
<dbReference type="SUPFAM" id="SSF55874">
    <property type="entry name" value="ATPase domain of HSP90 chaperone/DNA topoisomerase II/histidine kinase"/>
    <property type="match status" value="1"/>
</dbReference>
<dbReference type="CDD" id="cd06225">
    <property type="entry name" value="HAMP"/>
    <property type="match status" value="1"/>
</dbReference>
<dbReference type="GO" id="GO:0000155">
    <property type="term" value="F:phosphorelay sensor kinase activity"/>
    <property type="evidence" value="ECO:0007669"/>
    <property type="project" value="InterPro"/>
</dbReference>
<name>A0A1G9IK71_9GAMM</name>
<dbReference type="InterPro" id="IPR005467">
    <property type="entry name" value="His_kinase_dom"/>
</dbReference>
<keyword evidence="6" id="KW-0808">Transferase</keyword>
<dbReference type="InterPro" id="IPR050980">
    <property type="entry name" value="2C_sensor_his_kinase"/>
</dbReference>
<dbReference type="Pfam" id="PF00512">
    <property type="entry name" value="HisKA"/>
    <property type="match status" value="1"/>
</dbReference>
<dbReference type="InterPro" id="IPR003594">
    <property type="entry name" value="HATPase_dom"/>
</dbReference>
<dbReference type="SUPFAM" id="SSF47384">
    <property type="entry name" value="Homodimeric domain of signal transducing histidine kinase"/>
    <property type="match status" value="1"/>
</dbReference>
<dbReference type="STRING" id="119000.SAMN05661010_01231"/>
<dbReference type="PROSITE" id="PS50109">
    <property type="entry name" value="HIS_KIN"/>
    <property type="match status" value="1"/>
</dbReference>
<dbReference type="InterPro" id="IPR003660">
    <property type="entry name" value="HAMP_dom"/>
</dbReference>
<keyword evidence="4" id="KW-1003">Cell membrane</keyword>
<dbReference type="GO" id="GO:0005886">
    <property type="term" value="C:plasma membrane"/>
    <property type="evidence" value="ECO:0007669"/>
    <property type="project" value="UniProtKB-SubCell"/>
</dbReference>
<protein>
    <recommendedName>
        <fullName evidence="3">histidine kinase</fullName>
        <ecNumber evidence="3">2.7.13.3</ecNumber>
    </recommendedName>
</protein>
<evidence type="ECO:0000256" key="2">
    <source>
        <dbReference type="ARBA" id="ARBA00004651"/>
    </source>
</evidence>
<reference evidence="13 14" key="1">
    <citation type="submission" date="2016-10" db="EMBL/GenBank/DDBJ databases">
        <authorList>
            <person name="de Groot N.N."/>
        </authorList>
    </citation>
    <scope>NUCLEOTIDE SEQUENCE [LARGE SCALE GENOMIC DNA]</scope>
    <source>
        <strain evidence="13 14">DSM 14789</strain>
    </source>
</reference>
<evidence type="ECO:0000256" key="7">
    <source>
        <dbReference type="ARBA" id="ARBA00022741"/>
    </source>
</evidence>
<evidence type="ECO:0000313" key="13">
    <source>
        <dbReference type="EMBL" id="SDL25628.1"/>
    </source>
</evidence>